<dbReference type="RefSeq" id="WP_130593018.1">
    <property type="nucleotide sequence ID" value="NZ_CP034752.1"/>
</dbReference>
<sequence length="248" mass="28756">MDIIQLPRPTLFLAFFVREFSFYGKGITRTTLPEDAFFYTGPSKATEYRFFELVDSRPMQGVRQYTSPNYLPFINDVPMLSVAAKQHSLVESLFTPNTNAVLSLSGEYFFENQWVRSENRIKSNKYVGEPTELMYHNIRSLAPYQFPISSVTNDGTIWTQFPRSDVELSILPGQTACFLCRREQYEFNGMEMSQPNLNLVMWVKNYGLHHQISYVSEQVAEQYDNNALCTGSFALKDFRKSRLKYQLG</sequence>
<accession>A0A411WPZ1</accession>
<protein>
    <submittedName>
        <fullName evidence="1">Uncharacterized protein</fullName>
    </submittedName>
</protein>
<organism evidence="1 2">
    <name type="scientific">Limnobaculum zhutongyuii</name>
    <dbReference type="NCBI Taxonomy" id="2498113"/>
    <lineage>
        <taxon>Bacteria</taxon>
        <taxon>Pseudomonadati</taxon>
        <taxon>Pseudomonadota</taxon>
        <taxon>Gammaproteobacteria</taxon>
        <taxon>Enterobacterales</taxon>
        <taxon>Budviciaceae</taxon>
        <taxon>Limnobaculum</taxon>
    </lineage>
</organism>
<dbReference type="OrthoDB" id="6630979at2"/>
<proteinExistence type="predicted"/>
<evidence type="ECO:0000313" key="1">
    <source>
        <dbReference type="EMBL" id="QBH98065.1"/>
    </source>
</evidence>
<gene>
    <name evidence="1" type="ORF">EKN56_17695</name>
</gene>
<evidence type="ECO:0000313" key="2">
    <source>
        <dbReference type="Proteomes" id="UP000293154"/>
    </source>
</evidence>
<dbReference type="EMBL" id="CP034752">
    <property type="protein sequence ID" value="QBH98065.1"/>
    <property type="molecule type" value="Genomic_DNA"/>
</dbReference>
<name>A0A411WPZ1_9GAMM</name>
<dbReference type="KEGG" id="prag:EKN56_17695"/>
<reference evidence="1 2" key="1">
    <citation type="submission" date="2019-03" db="EMBL/GenBank/DDBJ databases">
        <title>Pragia sp. nov. isolated from the gut tract of Carduelis flavirostris.</title>
        <authorList>
            <person name="Ge Y."/>
        </authorList>
    </citation>
    <scope>NUCLEOTIDE SEQUENCE [LARGE SCALE GENOMIC DNA]</scope>
    <source>
        <strain evidence="1 2">CF-458</strain>
    </source>
</reference>
<dbReference type="AlphaFoldDB" id="A0A411WPZ1"/>
<dbReference type="Proteomes" id="UP000293154">
    <property type="component" value="Chromosome"/>
</dbReference>
<keyword evidence="2" id="KW-1185">Reference proteome</keyword>